<keyword evidence="1" id="KW-0472">Membrane</keyword>
<dbReference type="EMBL" id="BART01017213">
    <property type="protein sequence ID" value="GAG75633.1"/>
    <property type="molecule type" value="Genomic_DNA"/>
</dbReference>
<accession>X1ATM6</accession>
<evidence type="ECO:0000313" key="2">
    <source>
        <dbReference type="EMBL" id="GAG75633.1"/>
    </source>
</evidence>
<feature type="non-terminal residue" evidence="2">
    <location>
        <position position="1"/>
    </location>
</feature>
<keyword evidence="1" id="KW-0812">Transmembrane</keyword>
<feature type="transmembrane region" description="Helical" evidence="1">
    <location>
        <begin position="58"/>
        <end position="77"/>
    </location>
</feature>
<dbReference type="AlphaFoldDB" id="X1ATM6"/>
<proteinExistence type="predicted"/>
<evidence type="ECO:0008006" key="3">
    <source>
        <dbReference type="Google" id="ProtNLM"/>
    </source>
</evidence>
<gene>
    <name evidence="2" type="ORF">S01H4_32833</name>
</gene>
<protein>
    <recommendedName>
        <fullName evidence="3">LPXTG cell wall anchor domain-containing protein</fullName>
    </recommendedName>
</protein>
<keyword evidence="1" id="KW-1133">Transmembrane helix</keyword>
<name>X1ATM6_9ZZZZ</name>
<comment type="caution">
    <text evidence="2">The sequence shown here is derived from an EMBL/GenBank/DDBJ whole genome shotgun (WGS) entry which is preliminary data.</text>
</comment>
<reference evidence="2" key="1">
    <citation type="journal article" date="2014" name="Front. Microbiol.">
        <title>High frequency of phylogenetically diverse reductive dehalogenase-homologous genes in deep subseafloor sedimentary metagenomes.</title>
        <authorList>
            <person name="Kawai M."/>
            <person name="Futagami T."/>
            <person name="Toyoda A."/>
            <person name="Takaki Y."/>
            <person name="Nishi S."/>
            <person name="Hori S."/>
            <person name="Arai W."/>
            <person name="Tsubouchi T."/>
            <person name="Morono Y."/>
            <person name="Uchiyama I."/>
            <person name="Ito T."/>
            <person name="Fujiyama A."/>
            <person name="Inagaki F."/>
            <person name="Takami H."/>
        </authorList>
    </citation>
    <scope>NUCLEOTIDE SEQUENCE</scope>
    <source>
        <strain evidence="2">Expedition CK06-06</strain>
    </source>
</reference>
<sequence length="83" mass="9388">NRKYIIENTFGSINQDIWDSLPDGNIVINFYANDSLGNIGIIILVVIKSLPSTTTISGYNLFILLICSLTLISFFRYKKIKKT</sequence>
<organism evidence="2">
    <name type="scientific">marine sediment metagenome</name>
    <dbReference type="NCBI Taxonomy" id="412755"/>
    <lineage>
        <taxon>unclassified sequences</taxon>
        <taxon>metagenomes</taxon>
        <taxon>ecological metagenomes</taxon>
    </lineage>
</organism>
<evidence type="ECO:0000256" key="1">
    <source>
        <dbReference type="SAM" id="Phobius"/>
    </source>
</evidence>